<organism evidence="14 15">
    <name type="scientific">Phaedon cochleariae</name>
    <name type="common">Mustard beetle</name>
    <dbReference type="NCBI Taxonomy" id="80249"/>
    <lineage>
        <taxon>Eukaryota</taxon>
        <taxon>Metazoa</taxon>
        <taxon>Ecdysozoa</taxon>
        <taxon>Arthropoda</taxon>
        <taxon>Hexapoda</taxon>
        <taxon>Insecta</taxon>
        <taxon>Pterygota</taxon>
        <taxon>Neoptera</taxon>
        <taxon>Endopterygota</taxon>
        <taxon>Coleoptera</taxon>
        <taxon>Polyphaga</taxon>
        <taxon>Cucujiformia</taxon>
        <taxon>Chrysomeloidea</taxon>
        <taxon>Chrysomelidae</taxon>
        <taxon>Chrysomelinae</taxon>
        <taxon>Chrysomelini</taxon>
        <taxon>Phaedon</taxon>
    </lineage>
</organism>
<gene>
    <name evidence="14" type="ORF">PHAECO_LOCUS10731</name>
</gene>
<dbReference type="GO" id="GO:0006533">
    <property type="term" value="P:L-aspartate catabolic process"/>
    <property type="evidence" value="ECO:0007669"/>
    <property type="project" value="TreeGrafter"/>
</dbReference>
<evidence type="ECO:0000256" key="12">
    <source>
        <dbReference type="ARBA" id="ARBA00042891"/>
    </source>
</evidence>
<evidence type="ECO:0000256" key="1">
    <source>
        <dbReference type="ARBA" id="ARBA00001933"/>
    </source>
</evidence>
<comment type="cofactor">
    <cofactor evidence="1">
        <name>pyridoxal 5'-phosphate</name>
        <dbReference type="ChEBI" id="CHEBI:597326"/>
    </cofactor>
</comment>
<evidence type="ECO:0000259" key="13">
    <source>
        <dbReference type="Pfam" id="PF00155"/>
    </source>
</evidence>
<comment type="subunit">
    <text evidence="3">Homodimer.</text>
</comment>
<dbReference type="InterPro" id="IPR015421">
    <property type="entry name" value="PyrdxlP-dep_Trfase_major"/>
</dbReference>
<dbReference type="InterPro" id="IPR015422">
    <property type="entry name" value="PyrdxlP-dep_Trfase_small"/>
</dbReference>
<dbReference type="Gene3D" id="3.40.640.10">
    <property type="entry name" value="Type I PLP-dependent aspartate aminotransferase-like (Major domain)"/>
    <property type="match status" value="1"/>
</dbReference>
<sequence length="272" mass="30417">MLVPFQNTLSALLKSQNLIFPAQDRRKSWWSDIPMAPPDSIFGLVEAYKKDPSPNKVNLVVGAYRDDNSQPYILPCVVKAEQKIHAKKPNKEYGPIPGSPQFCKAAVEFALGKDNELIKNGLNATVQTLSGTGALSLFGTFAKGFFPGEKIIYMPQPTWGNHGSIFKLAGFATKEYKYFDSKTHLLDYDGLLLSLCELPDRSMVLFHGCAHNPTGVDPGKEQWKEISQLAKEKHFFPVFDLAYQGFATGDPDNDAFAVRQFVKDGHRLVRMW</sequence>
<dbReference type="EMBL" id="OU896713">
    <property type="protein sequence ID" value="CAH1176888.1"/>
    <property type="molecule type" value="Genomic_DNA"/>
</dbReference>
<dbReference type="EC" id="2.6.1.1" evidence="4"/>
<dbReference type="CDD" id="cd00609">
    <property type="entry name" value="AAT_like"/>
    <property type="match status" value="1"/>
</dbReference>
<evidence type="ECO:0000256" key="3">
    <source>
        <dbReference type="ARBA" id="ARBA00011738"/>
    </source>
</evidence>
<feature type="domain" description="Aminotransferase class I/classII large" evidence="13">
    <location>
        <begin position="55"/>
        <end position="267"/>
    </location>
</feature>
<evidence type="ECO:0000256" key="9">
    <source>
        <dbReference type="ARBA" id="ARBA00041257"/>
    </source>
</evidence>
<keyword evidence="15" id="KW-1185">Reference proteome</keyword>
<evidence type="ECO:0000256" key="7">
    <source>
        <dbReference type="ARBA" id="ARBA00022898"/>
    </source>
</evidence>
<dbReference type="PRINTS" id="PR00799">
    <property type="entry name" value="TRANSAMINASE"/>
</dbReference>
<name>A0A9P0DYG9_PHACE</name>
<dbReference type="AlphaFoldDB" id="A0A9P0DYG9"/>
<proteinExistence type="inferred from homology"/>
<dbReference type="SUPFAM" id="SSF53383">
    <property type="entry name" value="PLP-dependent transferases"/>
    <property type="match status" value="1"/>
</dbReference>
<dbReference type="GO" id="GO:0030170">
    <property type="term" value="F:pyridoxal phosphate binding"/>
    <property type="evidence" value="ECO:0007669"/>
    <property type="project" value="InterPro"/>
</dbReference>
<dbReference type="Pfam" id="PF00155">
    <property type="entry name" value="Aminotran_1_2"/>
    <property type="match status" value="1"/>
</dbReference>
<dbReference type="Proteomes" id="UP001153737">
    <property type="component" value="Chromosome 7"/>
</dbReference>
<comment type="similarity">
    <text evidence="2">Belongs to the class-I pyridoxal-phosphate-dependent aminotransferase family.</text>
</comment>
<keyword evidence="6" id="KW-0808">Transferase</keyword>
<evidence type="ECO:0000256" key="8">
    <source>
        <dbReference type="ARBA" id="ARBA00040891"/>
    </source>
</evidence>
<evidence type="ECO:0000256" key="10">
    <source>
        <dbReference type="ARBA" id="ARBA00041746"/>
    </source>
</evidence>
<dbReference type="GO" id="GO:0005739">
    <property type="term" value="C:mitochondrion"/>
    <property type="evidence" value="ECO:0007669"/>
    <property type="project" value="TreeGrafter"/>
</dbReference>
<evidence type="ECO:0000313" key="14">
    <source>
        <dbReference type="EMBL" id="CAH1176888.1"/>
    </source>
</evidence>
<evidence type="ECO:0000256" key="2">
    <source>
        <dbReference type="ARBA" id="ARBA00007441"/>
    </source>
</evidence>
<dbReference type="InterPro" id="IPR000796">
    <property type="entry name" value="Asp_trans"/>
</dbReference>
<evidence type="ECO:0000256" key="11">
    <source>
        <dbReference type="ARBA" id="ARBA00042867"/>
    </source>
</evidence>
<evidence type="ECO:0000313" key="15">
    <source>
        <dbReference type="Proteomes" id="UP001153737"/>
    </source>
</evidence>
<dbReference type="OrthoDB" id="6752799at2759"/>
<protein>
    <recommendedName>
        <fullName evidence="8">Aspartate aminotransferase, mitochondrial</fullName>
        <ecNumber evidence="4">2.6.1.1</ecNumber>
    </recommendedName>
    <alternativeName>
        <fullName evidence="9">Kynurenine aminotransferase 4</fullName>
    </alternativeName>
    <alternativeName>
        <fullName evidence="12">Kynurenine aminotransferase IV</fullName>
    </alternativeName>
    <alternativeName>
        <fullName evidence="11">Kynurenine--oxoglutarate transaminase 4</fullName>
    </alternativeName>
    <alternativeName>
        <fullName evidence="10">Kynurenine--oxoglutarate transaminase IV</fullName>
    </alternativeName>
</protein>
<reference evidence="14" key="2">
    <citation type="submission" date="2022-10" db="EMBL/GenBank/DDBJ databases">
        <authorList>
            <consortium name="ENA_rothamsted_submissions"/>
            <consortium name="culmorum"/>
            <person name="King R."/>
        </authorList>
    </citation>
    <scope>NUCLEOTIDE SEQUENCE</scope>
</reference>
<keyword evidence="7" id="KW-0663">Pyridoxal phosphate</keyword>
<dbReference type="Gene3D" id="3.90.1150.10">
    <property type="entry name" value="Aspartate Aminotransferase, domain 1"/>
    <property type="match status" value="1"/>
</dbReference>
<dbReference type="InterPro" id="IPR015424">
    <property type="entry name" value="PyrdxlP-dep_Trfase"/>
</dbReference>
<dbReference type="GO" id="GO:0004069">
    <property type="term" value="F:L-aspartate:2-oxoglutarate aminotransferase activity"/>
    <property type="evidence" value="ECO:0007669"/>
    <property type="project" value="UniProtKB-EC"/>
</dbReference>
<dbReference type="PANTHER" id="PTHR11879:SF22">
    <property type="entry name" value="ASPARTATE AMINOTRANSFERASE, MITOCHONDRIAL"/>
    <property type="match status" value="1"/>
</dbReference>
<evidence type="ECO:0000256" key="5">
    <source>
        <dbReference type="ARBA" id="ARBA00022576"/>
    </source>
</evidence>
<keyword evidence="5" id="KW-0032">Aminotransferase</keyword>
<dbReference type="InterPro" id="IPR004839">
    <property type="entry name" value="Aminotransferase_I/II_large"/>
</dbReference>
<dbReference type="PANTHER" id="PTHR11879">
    <property type="entry name" value="ASPARTATE AMINOTRANSFERASE"/>
    <property type="match status" value="1"/>
</dbReference>
<evidence type="ECO:0000256" key="6">
    <source>
        <dbReference type="ARBA" id="ARBA00022679"/>
    </source>
</evidence>
<evidence type="ECO:0000256" key="4">
    <source>
        <dbReference type="ARBA" id="ARBA00012753"/>
    </source>
</evidence>
<accession>A0A9P0DYG9</accession>
<reference evidence="14" key="1">
    <citation type="submission" date="2022-01" db="EMBL/GenBank/DDBJ databases">
        <authorList>
            <person name="King R."/>
        </authorList>
    </citation>
    <scope>NUCLEOTIDE SEQUENCE</scope>
</reference>